<evidence type="ECO:0000313" key="13">
    <source>
        <dbReference type="Proteomes" id="UP000240493"/>
    </source>
</evidence>
<evidence type="ECO:0000256" key="3">
    <source>
        <dbReference type="ARBA" id="ARBA00022741"/>
    </source>
</evidence>
<dbReference type="InterPro" id="IPR045076">
    <property type="entry name" value="MutS"/>
</dbReference>
<dbReference type="SUPFAM" id="SSF52540">
    <property type="entry name" value="P-loop containing nucleoside triphosphate hydrolases"/>
    <property type="match status" value="1"/>
</dbReference>
<dbReference type="GO" id="GO:0140664">
    <property type="term" value="F:ATP-dependent DNA damage sensor activity"/>
    <property type="evidence" value="ECO:0007669"/>
    <property type="project" value="InterPro"/>
</dbReference>
<dbReference type="Pfam" id="PF05188">
    <property type="entry name" value="MutS_II"/>
    <property type="match status" value="1"/>
</dbReference>
<dbReference type="InterPro" id="IPR007861">
    <property type="entry name" value="DNA_mismatch_repair_MutS_clamp"/>
</dbReference>
<dbReference type="GO" id="GO:0030983">
    <property type="term" value="F:mismatched DNA binding"/>
    <property type="evidence" value="ECO:0007669"/>
    <property type="project" value="InterPro"/>
</dbReference>
<feature type="compositionally biased region" description="Low complexity" evidence="10">
    <location>
        <begin position="54"/>
        <end position="92"/>
    </location>
</feature>
<dbReference type="Pfam" id="PF00488">
    <property type="entry name" value="MutS_V"/>
    <property type="match status" value="1"/>
</dbReference>
<dbReference type="SMART" id="SM00533">
    <property type="entry name" value="MUTSd"/>
    <property type="match status" value="1"/>
</dbReference>
<keyword evidence="6" id="KW-0469">Meiosis</keyword>
<feature type="compositionally biased region" description="Polar residues" evidence="10">
    <location>
        <begin position="1"/>
        <end position="15"/>
    </location>
</feature>
<dbReference type="PANTHER" id="PTHR11361:SF21">
    <property type="entry name" value="MUTS PROTEIN HOMOLOG 4"/>
    <property type="match status" value="1"/>
</dbReference>
<dbReference type="PANTHER" id="PTHR11361">
    <property type="entry name" value="DNA MISMATCH REPAIR PROTEIN MUTS FAMILY MEMBER"/>
    <property type="match status" value="1"/>
</dbReference>
<dbReference type="PIRSF" id="PIRSF005813">
    <property type="entry name" value="MSH2"/>
    <property type="match status" value="1"/>
</dbReference>
<reference evidence="12 13" key="1">
    <citation type="submission" date="2016-07" db="EMBL/GenBank/DDBJ databases">
        <title>Multiple horizontal gene transfer events from other fungi enriched the ability of initially mycotrophic Trichoderma (Ascomycota) to feed on dead plant biomass.</title>
        <authorList>
            <consortium name="DOE Joint Genome Institute"/>
            <person name="Aerts A."/>
            <person name="Atanasova L."/>
            <person name="Chenthamara K."/>
            <person name="Zhang J."/>
            <person name="Grujic M."/>
            <person name="Henrissat B."/>
            <person name="Kuo A."/>
            <person name="Salamov A."/>
            <person name="Lipzen A."/>
            <person name="Labutti K."/>
            <person name="Barry K."/>
            <person name="Miao Y."/>
            <person name="Rahimi M.J."/>
            <person name="Shen Q."/>
            <person name="Grigoriev I.V."/>
            <person name="Kubicek C.P."/>
            <person name="Druzhinina I.S."/>
        </authorList>
    </citation>
    <scope>NUCLEOTIDE SEQUENCE [LARGE SCALE GENOMIC DNA]</scope>
    <source>
        <strain evidence="12 13">CBS 433.97</strain>
    </source>
</reference>
<keyword evidence="4" id="KW-0067">ATP-binding</keyword>
<dbReference type="Pfam" id="PF05190">
    <property type="entry name" value="MutS_IV"/>
    <property type="match status" value="1"/>
</dbReference>
<dbReference type="GO" id="GO:0006298">
    <property type="term" value="P:mismatch repair"/>
    <property type="evidence" value="ECO:0007669"/>
    <property type="project" value="InterPro"/>
</dbReference>
<dbReference type="SMART" id="SM00534">
    <property type="entry name" value="MUTSac"/>
    <property type="match status" value="1"/>
</dbReference>
<evidence type="ECO:0000256" key="6">
    <source>
        <dbReference type="ARBA" id="ARBA00023254"/>
    </source>
</evidence>
<feature type="domain" description="DNA mismatch repair proteins mutS family" evidence="11">
    <location>
        <begin position="699"/>
        <end position="715"/>
    </location>
</feature>
<dbReference type="FunFam" id="3.40.50.300:FF:000870">
    <property type="entry name" value="MutS protein homolog 4"/>
    <property type="match status" value="1"/>
</dbReference>
<sequence>MSFSSGPSPRTTGTVSSYFSSSVPPDSPSMQSERSYSQASQAYNVDDFDLPSNYSPSISSSRPSVTLATTSTTISRPSTPSGRRSRSGATPSILGQSESHDVVCAVSESRGVTPTVGIAMVNLSLGEVTLSQICDNQSYVRTIHKLQLASPSRIVFMPSACPPNQPSTFFSLVEQLIPEVEIVSHERSAWSESAGIEYMEDFALEGDIGPLKVATQGKYYAVCCFSAAMKYIDRQFNIAFSPQSLRIGYQPSEDTMMIAIPAMQSLEVMRNLKSAKSKECLFGLLNHTITPMGARVLRNNMLQPPTNFDGFIRFRYDALEEMVTHEEMFREIRKALKLFHDAERTLTKLITIRPATGISAAEEQLTHILMIKSFLESVPEIYRALYPAKSDLLVKIRNLCRPETTVPILLNIERVIEADVTYMKSPLDLRNQRAFAVKSGLSGMLDVARQTYKELTEVIHQHSDDVGEDHRVAVTLKFDNRRMYWLRIPTADLDLESVSQYFINVIWKKNHIECQTLDLVKLNRRLSDTSNEIIMRSDAVILELVKELRKDVSPLFRVCESVALVDMIASFGQVTTTRDYLRPEIEETLALKSAKHPILDKKMASEYVPNDYYATEQYRFHFVTGCNMSGKSTYIRSVALLQIMAQIGCFVPAEFAAFPIIHNIFARISTQDSIEANLSSFGVEMREMAFILKNVDSKSLAIIDELGRGTSNRDGMAIAMAISEALIDTGASIWFATHFIELARILADRPGVLNLHLASNTSIGEGGIPQLTMLYKATAGTVDDEHHYGIVLARAMGMPSSFIEVAEKVANDLRSRRESNRQNSESCKEMHRQKLMLNLYEALKQAANSSNTEALLGYLRRLQQDYIVRLQEIEDM</sequence>
<dbReference type="InterPro" id="IPR011184">
    <property type="entry name" value="DNA_mismatch_repair_Msh2"/>
</dbReference>
<feature type="region of interest" description="Disordered" evidence="10">
    <location>
        <begin position="54"/>
        <end position="96"/>
    </location>
</feature>
<evidence type="ECO:0000256" key="5">
    <source>
        <dbReference type="ARBA" id="ARBA00023125"/>
    </source>
</evidence>
<feature type="region of interest" description="Disordered" evidence="10">
    <location>
        <begin position="1"/>
        <end position="42"/>
    </location>
</feature>
<dbReference type="STRING" id="1042311.A0A2T3Z3K7"/>
<proteinExistence type="inferred from homology"/>
<evidence type="ECO:0000256" key="7">
    <source>
        <dbReference type="ARBA" id="ARBA00025902"/>
    </source>
</evidence>
<evidence type="ECO:0000256" key="4">
    <source>
        <dbReference type="ARBA" id="ARBA00022840"/>
    </source>
</evidence>
<name>A0A2T3Z3K7_TRIA4</name>
<evidence type="ECO:0000313" key="12">
    <source>
        <dbReference type="EMBL" id="PTB39406.1"/>
    </source>
</evidence>
<keyword evidence="3" id="KW-0547">Nucleotide-binding</keyword>
<evidence type="ECO:0000256" key="9">
    <source>
        <dbReference type="ARBA" id="ARBA00073774"/>
    </source>
</evidence>
<dbReference type="Pfam" id="PF05192">
    <property type="entry name" value="MutS_III"/>
    <property type="match status" value="1"/>
</dbReference>
<evidence type="ECO:0000259" key="11">
    <source>
        <dbReference type="PROSITE" id="PS00486"/>
    </source>
</evidence>
<organism evidence="12 13">
    <name type="scientific">Trichoderma asperellum (strain ATCC 204424 / CBS 433.97 / NBRC 101777)</name>
    <dbReference type="NCBI Taxonomy" id="1042311"/>
    <lineage>
        <taxon>Eukaryota</taxon>
        <taxon>Fungi</taxon>
        <taxon>Dikarya</taxon>
        <taxon>Ascomycota</taxon>
        <taxon>Pezizomycotina</taxon>
        <taxon>Sordariomycetes</taxon>
        <taxon>Hypocreomycetidae</taxon>
        <taxon>Hypocreales</taxon>
        <taxon>Hypocreaceae</taxon>
        <taxon>Trichoderma</taxon>
    </lineage>
</organism>
<dbReference type="InterPro" id="IPR036187">
    <property type="entry name" value="DNA_mismatch_repair_MutS_sf"/>
</dbReference>
<gene>
    <name evidence="12" type="ORF">M441DRAFT_70538</name>
</gene>
<evidence type="ECO:0000256" key="1">
    <source>
        <dbReference type="ARBA" id="ARBA00007094"/>
    </source>
</evidence>
<accession>A0A2T3Z3K7</accession>
<comment type="subunit">
    <text evidence="7">Heterodimer consisting of MSH2-MSH3 (MutS beta). Forms a ternary complex with MutL alpha (MLH1-PMS1).</text>
</comment>
<dbReference type="InterPro" id="IPR007860">
    <property type="entry name" value="DNA_mmatch_repair_MutS_con_dom"/>
</dbReference>
<dbReference type="InterPro" id="IPR036678">
    <property type="entry name" value="MutS_con_dom_sf"/>
</dbReference>
<keyword evidence="5" id="KW-0238">DNA-binding</keyword>
<dbReference type="InterPro" id="IPR007696">
    <property type="entry name" value="DNA_mismatch_repair_MutS_core"/>
</dbReference>
<evidence type="ECO:0000256" key="10">
    <source>
        <dbReference type="SAM" id="MobiDB-lite"/>
    </source>
</evidence>
<evidence type="ECO:0000256" key="8">
    <source>
        <dbReference type="ARBA" id="ARBA00029792"/>
    </source>
</evidence>
<dbReference type="Gene3D" id="3.30.420.110">
    <property type="entry name" value="MutS, connector domain"/>
    <property type="match status" value="1"/>
</dbReference>
<dbReference type="AlphaFoldDB" id="A0A2T3Z3K7"/>
<protein>
    <recommendedName>
        <fullName evidence="2 9">DNA mismatch repair protein MSH3</fullName>
    </recommendedName>
    <alternativeName>
        <fullName evidence="2 9">DNA mismatch repair protein MSH3</fullName>
    </alternativeName>
    <alternativeName>
        <fullName evidence="8">MutS protein homolog 3</fullName>
    </alternativeName>
</protein>
<evidence type="ECO:0000256" key="2">
    <source>
        <dbReference type="ARBA" id="ARBA00022151"/>
    </source>
</evidence>
<comment type="similarity">
    <text evidence="1">Belongs to the DNA mismatch repair MutS family. MSH3 subfamily.</text>
</comment>
<feature type="compositionally biased region" description="Low complexity" evidence="10">
    <location>
        <begin position="16"/>
        <end position="32"/>
    </location>
</feature>
<dbReference type="SUPFAM" id="SSF48334">
    <property type="entry name" value="DNA repair protein MutS, domain III"/>
    <property type="match status" value="1"/>
</dbReference>
<dbReference type="Proteomes" id="UP000240493">
    <property type="component" value="Unassembled WGS sequence"/>
</dbReference>
<feature type="compositionally biased region" description="Polar residues" evidence="10">
    <location>
        <begin position="33"/>
        <end position="42"/>
    </location>
</feature>
<dbReference type="InterPro" id="IPR027417">
    <property type="entry name" value="P-loop_NTPase"/>
</dbReference>
<dbReference type="Gene3D" id="3.40.50.300">
    <property type="entry name" value="P-loop containing nucleotide triphosphate hydrolases"/>
    <property type="match status" value="1"/>
</dbReference>
<dbReference type="EMBL" id="KZ679264">
    <property type="protein sequence ID" value="PTB39406.1"/>
    <property type="molecule type" value="Genomic_DNA"/>
</dbReference>
<dbReference type="Gene3D" id="1.10.1420.10">
    <property type="match status" value="2"/>
</dbReference>
<dbReference type="OrthoDB" id="276261at2759"/>
<keyword evidence="13" id="KW-1185">Reference proteome</keyword>
<dbReference type="PROSITE" id="PS00486">
    <property type="entry name" value="DNA_MISMATCH_REPAIR_2"/>
    <property type="match status" value="1"/>
</dbReference>
<dbReference type="GO" id="GO:0007131">
    <property type="term" value="P:reciprocal meiotic recombination"/>
    <property type="evidence" value="ECO:0007669"/>
    <property type="project" value="TreeGrafter"/>
</dbReference>
<dbReference type="InterPro" id="IPR000432">
    <property type="entry name" value="DNA_mismatch_repair_MutS_C"/>
</dbReference>
<dbReference type="GO" id="GO:0005634">
    <property type="term" value="C:nucleus"/>
    <property type="evidence" value="ECO:0007669"/>
    <property type="project" value="TreeGrafter"/>
</dbReference>
<dbReference type="GO" id="GO:0005524">
    <property type="term" value="F:ATP binding"/>
    <property type="evidence" value="ECO:0007669"/>
    <property type="project" value="UniProtKB-KW"/>
</dbReference>